<name>A0A6L9ED51_9FLAO</name>
<evidence type="ECO:0000259" key="2">
    <source>
        <dbReference type="Pfam" id="PF20862"/>
    </source>
</evidence>
<feature type="chain" id="PRO_5026697705" description="DUF6843 domain-containing protein" evidence="1">
    <location>
        <begin position="28"/>
        <end position="177"/>
    </location>
</feature>
<evidence type="ECO:0000313" key="3">
    <source>
        <dbReference type="EMBL" id="NAS12670.1"/>
    </source>
</evidence>
<sequence>MTNYLEVQMIKKIAFCLLFLLTLASCAQEAEDTIRLIPEGYQGAVLIIFNQEDGTPKEYEESKRVYRIPTDGVLRTKFKPNFGTQKHQFFYVDDEGKRTEIPFVMVQGKENLSGINKGDGKVYAYLERASGESIKIDADGNEYSISPTRTFYLGDLKDIDKDYREQLDFTFKHHKNQ</sequence>
<dbReference type="Proteomes" id="UP000475249">
    <property type="component" value="Unassembled WGS sequence"/>
</dbReference>
<dbReference type="Pfam" id="PF20862">
    <property type="entry name" value="DUF6843"/>
    <property type="match status" value="1"/>
</dbReference>
<protein>
    <recommendedName>
        <fullName evidence="2">DUF6843 domain-containing protein</fullName>
    </recommendedName>
</protein>
<reference evidence="3 4" key="1">
    <citation type="submission" date="2020-01" db="EMBL/GenBank/DDBJ databases">
        <title>Bacteria diversity of Porities sp.</title>
        <authorList>
            <person name="Wang G."/>
        </authorList>
    </citation>
    <scope>NUCLEOTIDE SEQUENCE [LARGE SCALE GENOMIC DNA]</scope>
    <source>
        <strain evidence="3 4">R33</strain>
    </source>
</reference>
<dbReference type="RefSeq" id="WP_161435700.1">
    <property type="nucleotide sequence ID" value="NZ_WXYO01000005.1"/>
</dbReference>
<keyword evidence="4" id="KW-1185">Reference proteome</keyword>
<comment type="caution">
    <text evidence="3">The sequence shown here is derived from an EMBL/GenBank/DDBJ whole genome shotgun (WGS) entry which is preliminary data.</text>
</comment>
<accession>A0A6L9ED51</accession>
<gene>
    <name evidence="3" type="ORF">GTQ38_11695</name>
</gene>
<evidence type="ECO:0000313" key="4">
    <source>
        <dbReference type="Proteomes" id="UP000475249"/>
    </source>
</evidence>
<dbReference type="InterPro" id="IPR049293">
    <property type="entry name" value="DUF6843"/>
</dbReference>
<evidence type="ECO:0000256" key="1">
    <source>
        <dbReference type="SAM" id="SignalP"/>
    </source>
</evidence>
<proteinExistence type="predicted"/>
<feature type="signal peptide" evidence="1">
    <location>
        <begin position="1"/>
        <end position="27"/>
    </location>
</feature>
<organism evidence="3 4">
    <name type="scientific">Poritiphilus flavus</name>
    <dbReference type="NCBI Taxonomy" id="2697053"/>
    <lineage>
        <taxon>Bacteria</taxon>
        <taxon>Pseudomonadati</taxon>
        <taxon>Bacteroidota</taxon>
        <taxon>Flavobacteriia</taxon>
        <taxon>Flavobacteriales</taxon>
        <taxon>Flavobacteriaceae</taxon>
        <taxon>Poritiphilus</taxon>
    </lineage>
</organism>
<feature type="domain" description="DUF6843" evidence="2">
    <location>
        <begin position="30"/>
        <end position="127"/>
    </location>
</feature>
<dbReference type="EMBL" id="WXYO01000005">
    <property type="protein sequence ID" value="NAS12670.1"/>
    <property type="molecule type" value="Genomic_DNA"/>
</dbReference>
<keyword evidence="1" id="KW-0732">Signal</keyword>
<dbReference type="AlphaFoldDB" id="A0A6L9ED51"/>